<dbReference type="PANTHER" id="PTHR38115:SF1">
    <property type="entry name" value="LIPOCALIN-LIKE DOMAIN-CONTAINING PROTEIN"/>
    <property type="match status" value="1"/>
</dbReference>
<dbReference type="Proteomes" id="UP000308730">
    <property type="component" value="Unassembled WGS sequence"/>
</dbReference>
<sequence length="196" mass="21974">MAIPESMTTLNLSGKYIMNKTLSDDPDEILRLQGVSWFTRRAISMATIYQSMKHYKDDSDVEHLDIDQVLSGGVAASTELRTLDWKERETAHSLFGAVLGRSRRVKLQDLEDEYLKQGWLPSVETDGAIQGIAQSDTAKSGTTWDSDQIFGLEEINGEKRHTRHIHFTGPGGESILARMVYDYGEHDILLCIAQGN</sequence>
<name>A0A4S4N4P6_9APHY</name>
<dbReference type="PANTHER" id="PTHR38115">
    <property type="entry name" value="LIPOCALIN-LIKE DOMAIN-CONTAINING PROTEIN"/>
    <property type="match status" value="1"/>
</dbReference>
<dbReference type="EMBL" id="SGPM01000001">
    <property type="protein sequence ID" value="THH34032.1"/>
    <property type="molecule type" value="Genomic_DNA"/>
</dbReference>
<dbReference type="InterPro" id="IPR053037">
    <property type="entry name" value="Pericyclase_pydY-like"/>
</dbReference>
<comment type="caution">
    <text evidence="1">The sequence shown here is derived from an EMBL/GenBank/DDBJ whole genome shotgun (WGS) entry which is preliminary data.</text>
</comment>
<keyword evidence="2" id="KW-1185">Reference proteome</keyword>
<protein>
    <submittedName>
        <fullName evidence="1">Uncharacterized protein</fullName>
    </submittedName>
</protein>
<dbReference type="OrthoDB" id="425354at2759"/>
<evidence type="ECO:0000313" key="2">
    <source>
        <dbReference type="Proteomes" id="UP000308730"/>
    </source>
</evidence>
<accession>A0A4S4N4P6</accession>
<organism evidence="1 2">
    <name type="scientific">Antrodiella citrinella</name>
    <dbReference type="NCBI Taxonomy" id="2447956"/>
    <lineage>
        <taxon>Eukaryota</taxon>
        <taxon>Fungi</taxon>
        <taxon>Dikarya</taxon>
        <taxon>Basidiomycota</taxon>
        <taxon>Agaricomycotina</taxon>
        <taxon>Agaricomycetes</taxon>
        <taxon>Polyporales</taxon>
        <taxon>Steccherinaceae</taxon>
        <taxon>Antrodiella</taxon>
    </lineage>
</organism>
<reference evidence="1 2" key="1">
    <citation type="submission" date="2019-02" db="EMBL/GenBank/DDBJ databases">
        <title>Genome sequencing of the rare red list fungi Antrodiella citrinella (Flaviporus citrinellus).</title>
        <authorList>
            <person name="Buettner E."/>
            <person name="Kellner H."/>
        </authorList>
    </citation>
    <scope>NUCLEOTIDE SEQUENCE [LARGE SCALE GENOMIC DNA]</scope>
    <source>
        <strain evidence="1 2">DSM 108506</strain>
    </source>
</reference>
<evidence type="ECO:0000313" key="1">
    <source>
        <dbReference type="EMBL" id="THH34032.1"/>
    </source>
</evidence>
<proteinExistence type="predicted"/>
<dbReference type="AlphaFoldDB" id="A0A4S4N4P6"/>
<gene>
    <name evidence="1" type="ORF">EUX98_g182</name>
</gene>